<comment type="caution">
    <text evidence="5">The sequence shown here is derived from an EMBL/GenBank/DDBJ whole genome shotgun (WGS) entry which is preliminary data.</text>
</comment>
<dbReference type="PANTHER" id="PTHR32347:SF23">
    <property type="entry name" value="BLL5650 PROTEIN"/>
    <property type="match status" value="1"/>
</dbReference>
<evidence type="ECO:0000256" key="3">
    <source>
        <dbReference type="SAM" id="Coils"/>
    </source>
</evidence>
<dbReference type="SUPFAM" id="SSF111369">
    <property type="entry name" value="HlyD-like secretion proteins"/>
    <property type="match status" value="1"/>
</dbReference>
<dbReference type="Gene3D" id="2.40.50.100">
    <property type="match status" value="1"/>
</dbReference>
<gene>
    <name evidence="5" type="ORF">EYC98_01900</name>
</gene>
<evidence type="ECO:0000313" key="5">
    <source>
        <dbReference type="EMBL" id="MCX2979610.1"/>
    </source>
</evidence>
<dbReference type="EMBL" id="SHNN01000001">
    <property type="protein sequence ID" value="MCX2979610.1"/>
    <property type="molecule type" value="Genomic_DNA"/>
</dbReference>
<evidence type="ECO:0000256" key="2">
    <source>
        <dbReference type="ARBA" id="ARBA00023054"/>
    </source>
</evidence>
<keyword evidence="6" id="KW-1185">Reference proteome</keyword>
<evidence type="ECO:0000259" key="4">
    <source>
        <dbReference type="Pfam" id="PF01590"/>
    </source>
</evidence>
<dbReference type="InterPro" id="IPR003018">
    <property type="entry name" value="GAF"/>
</dbReference>
<keyword evidence="2 3" id="KW-0175">Coiled coil</keyword>
<protein>
    <submittedName>
        <fullName evidence="5">HlyD family efflux transporter periplasmic adaptor subunit</fullName>
    </submittedName>
</protein>
<dbReference type="InterPro" id="IPR050465">
    <property type="entry name" value="UPF0194_transport"/>
</dbReference>
<comment type="subcellular location">
    <subcellularLocation>
        <location evidence="1">Cell envelope</location>
    </subcellularLocation>
</comment>
<proteinExistence type="predicted"/>
<evidence type="ECO:0000313" key="6">
    <source>
        <dbReference type="Proteomes" id="UP001143362"/>
    </source>
</evidence>
<dbReference type="Pfam" id="PF01590">
    <property type="entry name" value="GAF"/>
    <property type="match status" value="1"/>
</dbReference>
<feature type="coiled-coil region" evidence="3">
    <location>
        <begin position="439"/>
        <end position="466"/>
    </location>
</feature>
<sequence length="616" mass="68366">MTTSERIFTDDNGAIVLPDSLERLDRLLQTTDEHWHYVWLVWLCEQLPGVAAALVVTDDSGAGQFHARALWPQETGYDQLLQDAAATTLEKQTPLLSPLDDGANHLGSYPIFINERLRAVVTVLFTGADEASLQRVLAAVEYCSGWLELGLSRTTLDGLGHQNERQQVVIDSIANVLGERDFDHAALRFVNLIGRHLNAERVVLGFVRGGEIHIHSQSDSSGHSKKHELVKHTAAAMQEAVDQQQAILWPAPESHNSISLAHARLADAAGRRTLLTVPLVDKELCYGAVLFERGLDDPFTEQEQVLGDALANYVGVVLEEKRQSSLPLYSYVGRSLRNQTSRLLGPGYLVRKLVLLALVAVTLFFTFMPGDYNLGTEAVLEGAELRAIVVPFEGYLQSASFRAGDKVSAGALLAELETRELRLQRMSWTSQQATSRRQYEDALARQERAQVQIAKAQMDRAAAELELLDYQISQATMVAPFDALLVSGDLSQRIGSVVRQGDVLFELSPSGEYRLALYVDEFRINDVEAGQPGRLVLSALPDTEFSFVITRINPVAEVRDGATVYRVEAQITGDVESLRVGLEGVAKVTIDERLLISIWTRGVRDWLRMQIWRFWG</sequence>
<dbReference type="Proteomes" id="UP001143362">
    <property type="component" value="Unassembled WGS sequence"/>
</dbReference>
<reference evidence="5" key="1">
    <citation type="submission" date="2019-02" db="EMBL/GenBank/DDBJ databases">
        <authorList>
            <person name="Li S.-H."/>
        </authorList>
    </citation>
    <scope>NUCLEOTIDE SEQUENCE</scope>
    <source>
        <strain evidence="5">IMCC14734</strain>
    </source>
</reference>
<name>A0ABT3TCQ3_9GAMM</name>
<dbReference type="SUPFAM" id="SSF55781">
    <property type="entry name" value="GAF domain-like"/>
    <property type="match status" value="1"/>
</dbReference>
<organism evidence="5 6">
    <name type="scientific">Candidatus Litorirhabdus singularis</name>
    <dbReference type="NCBI Taxonomy" id="2518993"/>
    <lineage>
        <taxon>Bacteria</taxon>
        <taxon>Pseudomonadati</taxon>
        <taxon>Pseudomonadota</taxon>
        <taxon>Gammaproteobacteria</taxon>
        <taxon>Cellvibrionales</taxon>
        <taxon>Halieaceae</taxon>
        <taxon>Candidatus Litorirhabdus</taxon>
    </lineage>
</organism>
<evidence type="ECO:0000256" key="1">
    <source>
        <dbReference type="ARBA" id="ARBA00004196"/>
    </source>
</evidence>
<accession>A0ABT3TCQ3</accession>
<dbReference type="InterPro" id="IPR029016">
    <property type="entry name" value="GAF-like_dom_sf"/>
</dbReference>
<dbReference type="RefSeq" id="WP_279243608.1">
    <property type="nucleotide sequence ID" value="NZ_SHNN01000001.1"/>
</dbReference>
<dbReference type="Gene3D" id="2.40.30.170">
    <property type="match status" value="1"/>
</dbReference>
<feature type="domain" description="GAF" evidence="4">
    <location>
        <begin position="185"/>
        <end position="317"/>
    </location>
</feature>
<dbReference type="Gene3D" id="3.30.450.40">
    <property type="match status" value="1"/>
</dbReference>
<dbReference type="PANTHER" id="PTHR32347">
    <property type="entry name" value="EFFLUX SYSTEM COMPONENT YKNX-RELATED"/>
    <property type="match status" value="1"/>
</dbReference>